<dbReference type="AlphaFoldDB" id="A0A518CWG4"/>
<organism evidence="8 9">
    <name type="scientific">Rohdeia mirabilis</name>
    <dbReference type="NCBI Taxonomy" id="2528008"/>
    <lineage>
        <taxon>Bacteria</taxon>
        <taxon>Pseudomonadati</taxon>
        <taxon>Planctomycetota</taxon>
        <taxon>Planctomycetia</taxon>
        <taxon>Planctomycetia incertae sedis</taxon>
        <taxon>Rohdeia</taxon>
    </lineage>
</organism>
<evidence type="ECO:0000256" key="3">
    <source>
        <dbReference type="ARBA" id="ARBA00023004"/>
    </source>
</evidence>
<evidence type="ECO:0000256" key="4">
    <source>
        <dbReference type="ARBA" id="ARBA00023014"/>
    </source>
</evidence>
<feature type="domain" description="Rieske" evidence="7">
    <location>
        <begin position="14"/>
        <end position="115"/>
    </location>
</feature>
<dbReference type="InterPro" id="IPR036922">
    <property type="entry name" value="Rieske_2Fe-2S_sf"/>
</dbReference>
<keyword evidence="1" id="KW-0001">2Fe-2S</keyword>
<evidence type="ECO:0000313" key="9">
    <source>
        <dbReference type="Proteomes" id="UP000319342"/>
    </source>
</evidence>
<protein>
    <submittedName>
        <fullName evidence="8">Naphthalene 1,2-dioxygenase/salicylate 5-hydroxylase system, ferredoxin component</fullName>
    </submittedName>
</protein>
<dbReference type="GO" id="GO:0046872">
    <property type="term" value="F:metal ion binding"/>
    <property type="evidence" value="ECO:0007669"/>
    <property type="project" value="UniProtKB-KW"/>
</dbReference>
<evidence type="ECO:0000256" key="2">
    <source>
        <dbReference type="ARBA" id="ARBA00022723"/>
    </source>
</evidence>
<dbReference type="SUPFAM" id="SSF50022">
    <property type="entry name" value="ISP domain"/>
    <property type="match status" value="1"/>
</dbReference>
<keyword evidence="8" id="KW-0223">Dioxygenase</keyword>
<dbReference type="EMBL" id="CP036290">
    <property type="protein sequence ID" value="QDU83550.1"/>
    <property type="molecule type" value="Genomic_DNA"/>
</dbReference>
<dbReference type="GO" id="GO:0051213">
    <property type="term" value="F:dioxygenase activity"/>
    <property type="evidence" value="ECO:0007669"/>
    <property type="project" value="UniProtKB-KW"/>
</dbReference>
<evidence type="ECO:0000256" key="1">
    <source>
        <dbReference type="ARBA" id="ARBA00022714"/>
    </source>
</evidence>
<keyword evidence="9" id="KW-1185">Reference proteome</keyword>
<dbReference type="Proteomes" id="UP000319342">
    <property type="component" value="Chromosome"/>
</dbReference>
<dbReference type="CDD" id="cd03467">
    <property type="entry name" value="Rieske"/>
    <property type="match status" value="1"/>
</dbReference>
<sequence>MLKRLLGFFRSEPIRIEGSSKLPEGVAHKISVGDPVAGTGRDVLLVRLDGEVHAIDNQCPHAAAFIADGALVEGKFLVCPLHNYRFDPKTGNCVNASCRKARRYKTVEKDGNLELYV</sequence>
<keyword evidence="8" id="KW-0560">Oxidoreductase</keyword>
<dbReference type="PANTHER" id="PTHR21496:SF0">
    <property type="entry name" value="RIESKE DOMAIN-CONTAINING PROTEIN"/>
    <property type="match status" value="1"/>
</dbReference>
<evidence type="ECO:0000259" key="7">
    <source>
        <dbReference type="PROSITE" id="PS51296"/>
    </source>
</evidence>
<accession>A0A518CWG4</accession>
<name>A0A518CWG4_9BACT</name>
<dbReference type="GO" id="GO:0051537">
    <property type="term" value="F:2 iron, 2 sulfur cluster binding"/>
    <property type="evidence" value="ECO:0007669"/>
    <property type="project" value="UniProtKB-KW"/>
</dbReference>
<gene>
    <name evidence="8" type="primary">nagAb</name>
    <name evidence="8" type="ORF">Pla163_06490</name>
</gene>
<evidence type="ECO:0000256" key="6">
    <source>
        <dbReference type="ARBA" id="ARBA00038001"/>
    </source>
</evidence>
<dbReference type="Gene3D" id="2.102.10.10">
    <property type="entry name" value="Rieske [2Fe-2S] iron-sulphur domain"/>
    <property type="match status" value="1"/>
</dbReference>
<keyword evidence="3" id="KW-0408">Iron</keyword>
<dbReference type="Pfam" id="PF00355">
    <property type="entry name" value="Rieske"/>
    <property type="match status" value="1"/>
</dbReference>
<dbReference type="OrthoDB" id="593800at2"/>
<reference evidence="8 9" key="1">
    <citation type="submission" date="2019-02" db="EMBL/GenBank/DDBJ databases">
        <title>Deep-cultivation of Planctomycetes and their phenomic and genomic characterization uncovers novel biology.</title>
        <authorList>
            <person name="Wiegand S."/>
            <person name="Jogler M."/>
            <person name="Boedeker C."/>
            <person name="Pinto D."/>
            <person name="Vollmers J."/>
            <person name="Rivas-Marin E."/>
            <person name="Kohn T."/>
            <person name="Peeters S.H."/>
            <person name="Heuer A."/>
            <person name="Rast P."/>
            <person name="Oberbeckmann S."/>
            <person name="Bunk B."/>
            <person name="Jeske O."/>
            <person name="Meyerdierks A."/>
            <person name="Storesund J.E."/>
            <person name="Kallscheuer N."/>
            <person name="Luecker S."/>
            <person name="Lage O.M."/>
            <person name="Pohl T."/>
            <person name="Merkel B.J."/>
            <person name="Hornburger P."/>
            <person name="Mueller R.-W."/>
            <person name="Bruemmer F."/>
            <person name="Labrenz M."/>
            <person name="Spormann A.M."/>
            <person name="Op den Camp H."/>
            <person name="Overmann J."/>
            <person name="Amann R."/>
            <person name="Jetten M.S.M."/>
            <person name="Mascher T."/>
            <person name="Medema M.H."/>
            <person name="Devos D.P."/>
            <person name="Kaster A.-K."/>
            <person name="Ovreas L."/>
            <person name="Rohde M."/>
            <person name="Galperin M.Y."/>
            <person name="Jogler C."/>
        </authorList>
    </citation>
    <scope>NUCLEOTIDE SEQUENCE [LARGE SCALE GENOMIC DNA]</scope>
    <source>
        <strain evidence="8 9">Pla163</strain>
    </source>
</reference>
<dbReference type="PROSITE" id="PS51296">
    <property type="entry name" value="RIESKE"/>
    <property type="match status" value="1"/>
</dbReference>
<keyword evidence="4" id="KW-0411">Iron-sulfur</keyword>
<evidence type="ECO:0000256" key="5">
    <source>
        <dbReference type="ARBA" id="ARBA00034078"/>
    </source>
</evidence>
<dbReference type="RefSeq" id="WP_145183443.1">
    <property type="nucleotide sequence ID" value="NZ_CP036290.1"/>
</dbReference>
<comment type="cofactor">
    <cofactor evidence="5">
        <name>[2Fe-2S] cluster</name>
        <dbReference type="ChEBI" id="CHEBI:190135"/>
    </cofactor>
</comment>
<dbReference type="PANTHER" id="PTHR21496">
    <property type="entry name" value="FERREDOXIN-RELATED"/>
    <property type="match status" value="1"/>
</dbReference>
<keyword evidence="2" id="KW-0479">Metal-binding</keyword>
<evidence type="ECO:0000313" key="8">
    <source>
        <dbReference type="EMBL" id="QDU83550.1"/>
    </source>
</evidence>
<comment type="similarity">
    <text evidence="6">Belongs to the bacterial ring-hydroxylating dioxygenase ferredoxin component family.</text>
</comment>
<proteinExistence type="inferred from homology"/>
<dbReference type="InterPro" id="IPR017941">
    <property type="entry name" value="Rieske_2Fe-2S"/>
</dbReference>